<evidence type="ECO:0000313" key="2">
    <source>
        <dbReference type="EMBL" id="OLN92288.1"/>
    </source>
</evidence>
<dbReference type="OrthoDB" id="4540223at2759"/>
<dbReference type="AlphaFoldDB" id="A0A1Q8RYV8"/>
<reference evidence="2 3" key="1">
    <citation type="submission" date="2016-11" db="EMBL/GenBank/DDBJ databases">
        <title>Draft Genome Assembly of Colletotrichum chlorophyti a pathogen of herbaceous plants.</title>
        <authorList>
            <person name="Gan P."/>
            <person name="Narusaka M."/>
            <person name="Tsushima A."/>
            <person name="Narusaka Y."/>
            <person name="Takano Y."/>
            <person name="Shirasu K."/>
        </authorList>
    </citation>
    <scope>NUCLEOTIDE SEQUENCE [LARGE SCALE GENOMIC DNA]</scope>
    <source>
        <strain evidence="2 3">NTL11</strain>
    </source>
</reference>
<feature type="chain" id="PRO_5010319632" evidence="1">
    <location>
        <begin position="21"/>
        <end position="197"/>
    </location>
</feature>
<protein>
    <submittedName>
        <fullName evidence="2">Uncharacterized protein</fullName>
    </submittedName>
</protein>
<keyword evidence="3" id="KW-1185">Reference proteome</keyword>
<evidence type="ECO:0000313" key="3">
    <source>
        <dbReference type="Proteomes" id="UP000186583"/>
    </source>
</evidence>
<sequence length="197" mass="21067">MMFPTVSKLVCLLLAGQALALPVENTLEERGQNVIIGYRTVSEVQALRYNRAGTLTDDGNLIGTQIGSGVYTTPNRGGWPGSEANWFCVITADSAALGNVYKVRIPQSFRGQTIWFKGDATVNGYIKSVAPAADPNKTIRISKIEGKGNDLQMVVPPGLLNSNNGGLGITASCKRTVEELPDSVVNYNSWSKVFGSA</sequence>
<comment type="caution">
    <text evidence="2">The sequence shown here is derived from an EMBL/GenBank/DDBJ whole genome shotgun (WGS) entry which is preliminary data.</text>
</comment>
<dbReference type="Pfam" id="PF19287">
    <property type="entry name" value="DUF5910"/>
    <property type="match status" value="1"/>
</dbReference>
<dbReference type="InterPro" id="IPR045564">
    <property type="entry name" value="DUF5910"/>
</dbReference>
<organism evidence="2 3">
    <name type="scientific">Colletotrichum chlorophyti</name>
    <dbReference type="NCBI Taxonomy" id="708187"/>
    <lineage>
        <taxon>Eukaryota</taxon>
        <taxon>Fungi</taxon>
        <taxon>Dikarya</taxon>
        <taxon>Ascomycota</taxon>
        <taxon>Pezizomycotina</taxon>
        <taxon>Sordariomycetes</taxon>
        <taxon>Hypocreomycetidae</taxon>
        <taxon>Glomerellales</taxon>
        <taxon>Glomerellaceae</taxon>
        <taxon>Colletotrichum</taxon>
    </lineage>
</organism>
<evidence type="ECO:0000256" key="1">
    <source>
        <dbReference type="SAM" id="SignalP"/>
    </source>
</evidence>
<dbReference type="Proteomes" id="UP000186583">
    <property type="component" value="Unassembled WGS sequence"/>
</dbReference>
<dbReference type="EMBL" id="MPGH01000060">
    <property type="protein sequence ID" value="OLN92288.1"/>
    <property type="molecule type" value="Genomic_DNA"/>
</dbReference>
<keyword evidence="1" id="KW-0732">Signal</keyword>
<name>A0A1Q8RYV8_9PEZI</name>
<feature type="signal peptide" evidence="1">
    <location>
        <begin position="1"/>
        <end position="20"/>
    </location>
</feature>
<gene>
    <name evidence="2" type="ORF">CCHL11_01353</name>
</gene>
<proteinExistence type="predicted"/>
<accession>A0A1Q8RYV8</accession>